<dbReference type="SUPFAM" id="SSF100950">
    <property type="entry name" value="NagB/RpiA/CoA transferase-like"/>
    <property type="match status" value="1"/>
</dbReference>
<keyword evidence="3" id="KW-0805">Transcription regulation</keyword>
<comment type="caution">
    <text evidence="8">The sequence shown here is derived from an EMBL/GenBank/DDBJ whole genome shotgun (WGS) entry which is preliminary data.</text>
</comment>
<evidence type="ECO:0000256" key="2">
    <source>
        <dbReference type="ARBA" id="ARBA00022491"/>
    </source>
</evidence>
<dbReference type="GO" id="GO:0003677">
    <property type="term" value="F:DNA binding"/>
    <property type="evidence" value="ECO:0007669"/>
    <property type="project" value="UniProtKB-KW"/>
</dbReference>
<dbReference type="SMART" id="SM00420">
    <property type="entry name" value="HTH_DEOR"/>
    <property type="match status" value="1"/>
</dbReference>
<dbReference type="PROSITE" id="PS00894">
    <property type="entry name" value="HTH_DEOR_1"/>
    <property type="match status" value="1"/>
</dbReference>
<evidence type="ECO:0000256" key="4">
    <source>
        <dbReference type="ARBA" id="ARBA00023125"/>
    </source>
</evidence>
<dbReference type="PANTHER" id="PTHR30363">
    <property type="entry name" value="HTH-TYPE TRANSCRIPTIONAL REGULATOR SRLR-RELATED"/>
    <property type="match status" value="1"/>
</dbReference>
<dbReference type="InterPro" id="IPR001034">
    <property type="entry name" value="DeoR_HTH"/>
</dbReference>
<feature type="domain" description="HTH deoR-type" evidence="7">
    <location>
        <begin position="2"/>
        <end position="57"/>
    </location>
</feature>
<dbReference type="PANTHER" id="PTHR30363:SF4">
    <property type="entry name" value="GLYCEROL-3-PHOSPHATE REGULON REPRESSOR"/>
    <property type="match status" value="1"/>
</dbReference>
<accession>A0ABP9A789</accession>
<dbReference type="InterPro" id="IPR037171">
    <property type="entry name" value="NagB/RpiA_transferase-like"/>
</dbReference>
<dbReference type="Pfam" id="PF08220">
    <property type="entry name" value="HTH_DeoR"/>
    <property type="match status" value="1"/>
</dbReference>
<dbReference type="SUPFAM" id="SSF46785">
    <property type="entry name" value="Winged helix' DNA-binding domain"/>
    <property type="match status" value="1"/>
</dbReference>
<dbReference type="InterPro" id="IPR050313">
    <property type="entry name" value="Carb_Metab_HTH_regulators"/>
</dbReference>
<evidence type="ECO:0000313" key="9">
    <source>
        <dbReference type="Proteomes" id="UP001501645"/>
    </source>
</evidence>
<keyword evidence="4 8" id="KW-0238">DNA-binding</keyword>
<dbReference type="PROSITE" id="PS51000">
    <property type="entry name" value="HTH_DEOR_2"/>
    <property type="match status" value="1"/>
</dbReference>
<dbReference type="SMART" id="SM01134">
    <property type="entry name" value="DeoRC"/>
    <property type="match status" value="1"/>
</dbReference>
<reference evidence="9" key="1">
    <citation type="journal article" date="2019" name="Int. J. Syst. Evol. Microbiol.">
        <title>The Global Catalogue of Microorganisms (GCM) 10K type strain sequencing project: providing services to taxonomists for standard genome sequencing and annotation.</title>
        <authorList>
            <consortium name="The Broad Institute Genomics Platform"/>
            <consortium name="The Broad Institute Genome Sequencing Center for Infectious Disease"/>
            <person name="Wu L."/>
            <person name="Ma J."/>
        </authorList>
    </citation>
    <scope>NUCLEOTIDE SEQUENCE [LARGE SCALE GENOMIC DNA]</scope>
    <source>
        <strain evidence="9">JCM 18537</strain>
    </source>
</reference>
<dbReference type="EMBL" id="BAABKO010000003">
    <property type="protein sequence ID" value="GAA4775231.1"/>
    <property type="molecule type" value="Genomic_DNA"/>
</dbReference>
<proteinExistence type="predicted"/>
<dbReference type="Gene3D" id="3.40.50.1360">
    <property type="match status" value="1"/>
</dbReference>
<dbReference type="InterPro" id="IPR014036">
    <property type="entry name" value="DeoR-like_C"/>
</dbReference>
<dbReference type="Pfam" id="PF00455">
    <property type="entry name" value="DeoRC"/>
    <property type="match status" value="1"/>
</dbReference>
<keyword evidence="2" id="KW-0678">Repressor</keyword>
<evidence type="ECO:0000256" key="5">
    <source>
        <dbReference type="ARBA" id="ARBA00023163"/>
    </source>
</evidence>
<evidence type="ECO:0000256" key="6">
    <source>
        <dbReference type="ARBA" id="ARBA00024937"/>
    </source>
</evidence>
<evidence type="ECO:0000256" key="1">
    <source>
        <dbReference type="ARBA" id="ARBA00021390"/>
    </source>
</evidence>
<protein>
    <recommendedName>
        <fullName evidence="1">Lactose phosphotransferase system repressor</fullName>
    </recommendedName>
</protein>
<organism evidence="8 9">
    <name type="scientific">Microbacterium gilvum</name>
    <dbReference type="NCBI Taxonomy" id="1336204"/>
    <lineage>
        <taxon>Bacteria</taxon>
        <taxon>Bacillati</taxon>
        <taxon>Actinomycetota</taxon>
        <taxon>Actinomycetes</taxon>
        <taxon>Micrococcales</taxon>
        <taxon>Microbacteriaceae</taxon>
        <taxon>Microbacterium</taxon>
    </lineage>
</organism>
<evidence type="ECO:0000259" key="7">
    <source>
        <dbReference type="PROSITE" id="PS51000"/>
    </source>
</evidence>
<dbReference type="PRINTS" id="PR00037">
    <property type="entry name" value="HTHLACR"/>
</dbReference>
<sequence length="248" mass="25596">MTAERKEHLLSAIASDGKVLAKEAARDLGVSEDTIRRDLRELAAAGLCRRVYGGALPVPAAQATYEERGSLNTAGKSRVAEAAAGLVRPGMTFVLDGGTTALRVARSLPDDLAATVVTHSPTVAVELLPKTGIEVVLIGGRLFRHSAVASGAAAVEAASQINADLFLMGVTGVSADFGLTTGDSDEAVVKRTFARRSAETFVLASSEKIGAASPFQVLPLSGVTGVVTDAEESSALDAISQRVRVIRA</sequence>
<dbReference type="Proteomes" id="UP001501645">
    <property type="component" value="Unassembled WGS sequence"/>
</dbReference>
<dbReference type="InterPro" id="IPR018356">
    <property type="entry name" value="Tscrpt_reg_HTH_DeoR_CS"/>
</dbReference>
<evidence type="ECO:0000256" key="3">
    <source>
        <dbReference type="ARBA" id="ARBA00023015"/>
    </source>
</evidence>
<gene>
    <name evidence="8" type="ORF">GCM10023351_19630</name>
</gene>
<name>A0ABP9A789_9MICO</name>
<keyword evidence="9" id="KW-1185">Reference proteome</keyword>
<dbReference type="InterPro" id="IPR036390">
    <property type="entry name" value="WH_DNA-bd_sf"/>
</dbReference>
<comment type="function">
    <text evidence="6">Repressor of the lactose catabolism operon. Galactose-6-phosphate is the inducer.</text>
</comment>
<evidence type="ECO:0000313" key="8">
    <source>
        <dbReference type="EMBL" id="GAA4775231.1"/>
    </source>
</evidence>
<keyword evidence="5" id="KW-0804">Transcription</keyword>